<accession>A0A919UCW4</accession>
<name>A0A919UCW4_9ACTN</name>
<evidence type="ECO:0000313" key="6">
    <source>
        <dbReference type="EMBL" id="GIG50802.1"/>
    </source>
</evidence>
<comment type="similarity">
    <text evidence="1">Belongs to the metallo-beta-lactamase superfamily.</text>
</comment>
<dbReference type="SUPFAM" id="SSF56281">
    <property type="entry name" value="Metallo-hydrolase/oxidoreductase"/>
    <property type="match status" value="1"/>
</dbReference>
<keyword evidence="3" id="KW-0378">Hydrolase</keyword>
<evidence type="ECO:0000256" key="2">
    <source>
        <dbReference type="ARBA" id="ARBA00022723"/>
    </source>
</evidence>
<keyword evidence="7" id="KW-1185">Reference proteome</keyword>
<dbReference type="RefSeq" id="WP_203852437.1">
    <property type="nucleotide sequence ID" value="NZ_BAAAVW010000014.1"/>
</dbReference>
<proteinExistence type="inferred from homology"/>
<evidence type="ECO:0000256" key="4">
    <source>
        <dbReference type="ARBA" id="ARBA00022833"/>
    </source>
</evidence>
<dbReference type="CDD" id="cd16277">
    <property type="entry name" value="metallo-hydrolase-like_MBL-fold"/>
    <property type="match status" value="1"/>
</dbReference>
<protein>
    <submittedName>
        <fullName evidence="6">MBL fold metallo-hydrolase</fullName>
    </submittedName>
</protein>
<keyword evidence="4" id="KW-0862">Zinc</keyword>
<keyword evidence="2" id="KW-0479">Metal-binding</keyword>
<dbReference type="InterPro" id="IPR051013">
    <property type="entry name" value="MBL_superfamily_lactonases"/>
</dbReference>
<organism evidence="6 7">
    <name type="scientific">Dactylosporangium siamense</name>
    <dbReference type="NCBI Taxonomy" id="685454"/>
    <lineage>
        <taxon>Bacteria</taxon>
        <taxon>Bacillati</taxon>
        <taxon>Actinomycetota</taxon>
        <taxon>Actinomycetes</taxon>
        <taxon>Micromonosporales</taxon>
        <taxon>Micromonosporaceae</taxon>
        <taxon>Dactylosporangium</taxon>
    </lineage>
</organism>
<dbReference type="InterPro" id="IPR036866">
    <property type="entry name" value="RibonucZ/Hydroxyglut_hydro"/>
</dbReference>
<dbReference type="Pfam" id="PF00753">
    <property type="entry name" value="Lactamase_B"/>
    <property type="match status" value="1"/>
</dbReference>
<comment type="caution">
    <text evidence="6">The sequence shown here is derived from an EMBL/GenBank/DDBJ whole genome shotgun (WGS) entry which is preliminary data.</text>
</comment>
<dbReference type="PANTHER" id="PTHR42978:SF6">
    <property type="entry name" value="QUORUM-QUENCHING LACTONASE YTNP-RELATED"/>
    <property type="match status" value="1"/>
</dbReference>
<dbReference type="SMART" id="SM00849">
    <property type="entry name" value="Lactamase_B"/>
    <property type="match status" value="1"/>
</dbReference>
<dbReference type="PANTHER" id="PTHR42978">
    <property type="entry name" value="QUORUM-QUENCHING LACTONASE YTNP-RELATED-RELATED"/>
    <property type="match status" value="1"/>
</dbReference>
<dbReference type="EMBL" id="BONQ01000139">
    <property type="protein sequence ID" value="GIG50802.1"/>
    <property type="molecule type" value="Genomic_DNA"/>
</dbReference>
<dbReference type="Proteomes" id="UP000660611">
    <property type="component" value="Unassembled WGS sequence"/>
</dbReference>
<feature type="domain" description="Metallo-beta-lactamase" evidence="5">
    <location>
        <begin position="56"/>
        <end position="267"/>
    </location>
</feature>
<dbReference type="Gene3D" id="3.60.15.10">
    <property type="entry name" value="Ribonuclease Z/Hydroxyacylglutathione hydrolase-like"/>
    <property type="match status" value="1"/>
</dbReference>
<dbReference type="AlphaFoldDB" id="A0A919UCW4"/>
<dbReference type="GO" id="GO:0016787">
    <property type="term" value="F:hydrolase activity"/>
    <property type="evidence" value="ECO:0007669"/>
    <property type="project" value="UniProtKB-KW"/>
</dbReference>
<sequence length="298" mass="32260">MTGWQVGAARVTPIVETSVAGCIIQSGMRDATPSRLRRIPWLRPDFITDDGELRSVVQAFVIELGDAVVVVDTGIGNGKPRPGLPAWSGLDTDFLERLAGHGVKPGDVDTVVSTHLHFDHVGWNTVVFDAGWTPTFPRARHLVSETEFRYWAARPERESADDRAGFEDSVRPVLDAGLLDLVNGEHRVHEGIRLVPTPGHTPGHVSVEVESAGERALISGDAIHHPCQIAHPEWTVHADHDPGLARRTRVELLGRCADAGTLLIGSHFPSPTAVLVARDGHGFTITDPNGVQSCWKSA</sequence>
<reference evidence="6" key="1">
    <citation type="submission" date="2021-01" db="EMBL/GenBank/DDBJ databases">
        <title>Whole genome shotgun sequence of Dactylosporangium siamense NBRC 106093.</title>
        <authorList>
            <person name="Komaki H."/>
            <person name="Tamura T."/>
        </authorList>
    </citation>
    <scope>NUCLEOTIDE SEQUENCE</scope>
    <source>
        <strain evidence="6">NBRC 106093</strain>
    </source>
</reference>
<dbReference type="GO" id="GO:0046872">
    <property type="term" value="F:metal ion binding"/>
    <property type="evidence" value="ECO:0007669"/>
    <property type="project" value="UniProtKB-KW"/>
</dbReference>
<evidence type="ECO:0000256" key="3">
    <source>
        <dbReference type="ARBA" id="ARBA00022801"/>
    </source>
</evidence>
<evidence type="ECO:0000256" key="1">
    <source>
        <dbReference type="ARBA" id="ARBA00007749"/>
    </source>
</evidence>
<gene>
    <name evidence="6" type="ORF">Dsi01nite_088430</name>
</gene>
<evidence type="ECO:0000259" key="5">
    <source>
        <dbReference type="SMART" id="SM00849"/>
    </source>
</evidence>
<dbReference type="InterPro" id="IPR001279">
    <property type="entry name" value="Metallo-B-lactamas"/>
</dbReference>
<evidence type="ECO:0000313" key="7">
    <source>
        <dbReference type="Proteomes" id="UP000660611"/>
    </source>
</evidence>